<dbReference type="Proteomes" id="UP001209878">
    <property type="component" value="Unassembled WGS sequence"/>
</dbReference>
<gene>
    <name evidence="2" type="ORF">NP493_755g02037</name>
</gene>
<evidence type="ECO:0000256" key="1">
    <source>
        <dbReference type="SAM" id="MobiDB-lite"/>
    </source>
</evidence>
<evidence type="ECO:0000313" key="2">
    <source>
        <dbReference type="EMBL" id="KAK2175002.1"/>
    </source>
</evidence>
<keyword evidence="3" id="KW-1185">Reference proteome</keyword>
<feature type="region of interest" description="Disordered" evidence="1">
    <location>
        <begin position="1"/>
        <end position="26"/>
    </location>
</feature>
<proteinExistence type="predicted"/>
<name>A0AAD9KPE0_RIDPI</name>
<dbReference type="EMBL" id="JAODUO010000758">
    <property type="protein sequence ID" value="KAK2175002.1"/>
    <property type="molecule type" value="Genomic_DNA"/>
</dbReference>
<dbReference type="AlphaFoldDB" id="A0AAD9KPE0"/>
<evidence type="ECO:0000313" key="3">
    <source>
        <dbReference type="Proteomes" id="UP001209878"/>
    </source>
</evidence>
<accession>A0AAD9KPE0</accession>
<protein>
    <submittedName>
        <fullName evidence="2">Uncharacterized protein</fullName>
    </submittedName>
</protein>
<comment type="caution">
    <text evidence="2">The sequence shown here is derived from an EMBL/GenBank/DDBJ whole genome shotgun (WGS) entry which is preliminary data.</text>
</comment>
<sequence>MCGGSDESGSNTDECSGRSSDEDDLFDDRRNDFDDAMFMLVAAESDDIVLDSVDEELAKVNRFRCTCKYNKGHPCYSVYQPQEVVDTMMTMAEHTPREQMLVFLGKLSTFMNLSDTVLGVGRIEKAREHQRMVYYVNGHQLCRETFKFMHAFDAASPGVVFMKAARDSPEEQFRLMGDSDTSLPSTPHLSHLA</sequence>
<reference evidence="2" key="1">
    <citation type="journal article" date="2023" name="Mol. Biol. Evol.">
        <title>Third-Generation Sequencing Reveals the Adaptive Role of the Epigenome in Three Deep-Sea Polychaetes.</title>
        <authorList>
            <person name="Perez M."/>
            <person name="Aroh O."/>
            <person name="Sun Y."/>
            <person name="Lan Y."/>
            <person name="Juniper S.K."/>
            <person name="Young C.R."/>
            <person name="Angers B."/>
            <person name="Qian P.Y."/>
        </authorList>
    </citation>
    <scope>NUCLEOTIDE SEQUENCE</scope>
    <source>
        <strain evidence="2">R07B-5</strain>
    </source>
</reference>
<organism evidence="2 3">
    <name type="scientific">Ridgeia piscesae</name>
    <name type="common">Tubeworm</name>
    <dbReference type="NCBI Taxonomy" id="27915"/>
    <lineage>
        <taxon>Eukaryota</taxon>
        <taxon>Metazoa</taxon>
        <taxon>Spiralia</taxon>
        <taxon>Lophotrochozoa</taxon>
        <taxon>Annelida</taxon>
        <taxon>Polychaeta</taxon>
        <taxon>Sedentaria</taxon>
        <taxon>Canalipalpata</taxon>
        <taxon>Sabellida</taxon>
        <taxon>Siboglinidae</taxon>
        <taxon>Ridgeia</taxon>
    </lineage>
</organism>